<evidence type="ECO:0000313" key="1">
    <source>
        <dbReference type="EMBL" id="MCD7464762.1"/>
    </source>
</evidence>
<dbReference type="Proteomes" id="UP000823775">
    <property type="component" value="Unassembled WGS sequence"/>
</dbReference>
<name>A0ABS8T2I8_DATST</name>
<protein>
    <submittedName>
        <fullName evidence="1">Uncharacterized protein</fullName>
    </submittedName>
</protein>
<accession>A0ABS8T2I8</accession>
<organism evidence="1 2">
    <name type="scientific">Datura stramonium</name>
    <name type="common">Jimsonweed</name>
    <name type="synonym">Common thornapple</name>
    <dbReference type="NCBI Taxonomy" id="4076"/>
    <lineage>
        <taxon>Eukaryota</taxon>
        <taxon>Viridiplantae</taxon>
        <taxon>Streptophyta</taxon>
        <taxon>Embryophyta</taxon>
        <taxon>Tracheophyta</taxon>
        <taxon>Spermatophyta</taxon>
        <taxon>Magnoliopsida</taxon>
        <taxon>eudicotyledons</taxon>
        <taxon>Gunneridae</taxon>
        <taxon>Pentapetalae</taxon>
        <taxon>asterids</taxon>
        <taxon>lamiids</taxon>
        <taxon>Solanales</taxon>
        <taxon>Solanaceae</taxon>
        <taxon>Solanoideae</taxon>
        <taxon>Datureae</taxon>
        <taxon>Datura</taxon>
    </lineage>
</organism>
<gene>
    <name evidence="1" type="ORF">HAX54_053391</name>
</gene>
<comment type="caution">
    <text evidence="1">The sequence shown here is derived from an EMBL/GenBank/DDBJ whole genome shotgun (WGS) entry which is preliminary data.</text>
</comment>
<sequence>MILSSTLETVRDNRWQVVATDAFIVSGPQTKTPILDPLDSLANWEKISVQFSTCRRPMVWKLNGNGGISSLSLFHLHMVATKVLDISANANELMRRMSTTEVAVFCSDDFLSGLIKTLLEMIRNARKTTDATKRRTDIHWIYRVDVHVSQTLSVVDNLVLHRKHARQFLAECSKNSVTPIPPATRSGLSLWRDLSSMALEGRLAENMSCVLDIQGVLWAKQTQEGRESGESRKWKPVDQHMLVMCDREGLISVL</sequence>
<evidence type="ECO:0000313" key="2">
    <source>
        <dbReference type="Proteomes" id="UP000823775"/>
    </source>
</evidence>
<keyword evidence="2" id="KW-1185">Reference proteome</keyword>
<dbReference type="EMBL" id="JACEIK010000994">
    <property type="protein sequence ID" value="MCD7464762.1"/>
    <property type="molecule type" value="Genomic_DNA"/>
</dbReference>
<reference evidence="1 2" key="1">
    <citation type="journal article" date="2021" name="BMC Genomics">
        <title>Datura genome reveals duplications of psychoactive alkaloid biosynthetic genes and high mutation rate following tissue culture.</title>
        <authorList>
            <person name="Rajewski A."/>
            <person name="Carter-House D."/>
            <person name="Stajich J."/>
            <person name="Litt A."/>
        </authorList>
    </citation>
    <scope>NUCLEOTIDE SEQUENCE [LARGE SCALE GENOMIC DNA]</scope>
    <source>
        <strain evidence="1">AR-01</strain>
    </source>
</reference>
<proteinExistence type="predicted"/>